<keyword evidence="5" id="KW-1185">Reference proteome</keyword>
<evidence type="ECO:0008006" key="6">
    <source>
        <dbReference type="Google" id="ProtNLM"/>
    </source>
</evidence>
<evidence type="ECO:0000313" key="4">
    <source>
        <dbReference type="EMBL" id="KAH7436183.1"/>
    </source>
</evidence>
<evidence type="ECO:0000256" key="3">
    <source>
        <dbReference type="SAM" id="Phobius"/>
    </source>
</evidence>
<dbReference type="OrthoDB" id="685087at2759"/>
<dbReference type="AlphaFoldDB" id="A0A8T2UQZ8"/>
<evidence type="ECO:0000313" key="5">
    <source>
        <dbReference type="Proteomes" id="UP000825935"/>
    </source>
</evidence>
<dbReference type="GO" id="GO:0098542">
    <property type="term" value="P:defense response to other organism"/>
    <property type="evidence" value="ECO:0007669"/>
    <property type="project" value="InterPro"/>
</dbReference>
<sequence>MKAEGVKVEGSSRHKNQATYVLCVLFWLVTFVVLAILYFALFKPRQPDVKVQAVALSSMQLRGLYSPAHHVDLGGDGSGPAVNLSLGILVLLNNPNRGTFHYSRLSAAYLYHGDSIVGFSPIPEGNVGEQDAVGLAVTLFSQASGLLSGSYITADIAAGSLTVGVCVVISGHVSVLGIFSHHTTSYSNCTVVVSLSRAALQAFSCNNDQ</sequence>
<keyword evidence="2 3" id="KW-0472">Membrane</keyword>
<name>A0A8T2UQZ8_CERRI</name>
<keyword evidence="3" id="KW-1133">Transmembrane helix</keyword>
<comment type="subcellular location">
    <subcellularLocation>
        <location evidence="1">Membrane</location>
    </subcellularLocation>
</comment>
<evidence type="ECO:0000256" key="2">
    <source>
        <dbReference type="ARBA" id="ARBA00023136"/>
    </source>
</evidence>
<evidence type="ECO:0000256" key="1">
    <source>
        <dbReference type="ARBA" id="ARBA00004370"/>
    </source>
</evidence>
<dbReference type="InterPro" id="IPR044839">
    <property type="entry name" value="NDR1-like"/>
</dbReference>
<protein>
    <recommendedName>
        <fullName evidence="6">Late embryogenesis abundant protein LEA-2 subgroup domain-containing protein</fullName>
    </recommendedName>
</protein>
<dbReference type="PANTHER" id="PTHR31234:SF65">
    <property type="entry name" value="LATE EMBRYOGENESIS ABUNDANT PROTEIN, LEA_2 SUBGROUP"/>
    <property type="match status" value="1"/>
</dbReference>
<dbReference type="OMA" id="THDAGCA"/>
<dbReference type="PANTHER" id="PTHR31234">
    <property type="entry name" value="LATE EMBRYOGENESIS ABUNDANT (LEA) HYDROXYPROLINE-RICH GLYCOPROTEIN FAMILY"/>
    <property type="match status" value="1"/>
</dbReference>
<proteinExistence type="predicted"/>
<dbReference type="EMBL" id="CM035410">
    <property type="protein sequence ID" value="KAH7436183.1"/>
    <property type="molecule type" value="Genomic_DNA"/>
</dbReference>
<dbReference type="Proteomes" id="UP000825935">
    <property type="component" value="Chromosome 5"/>
</dbReference>
<comment type="caution">
    <text evidence="4">The sequence shown here is derived from an EMBL/GenBank/DDBJ whole genome shotgun (WGS) entry which is preliminary data.</text>
</comment>
<reference evidence="4" key="1">
    <citation type="submission" date="2021-08" db="EMBL/GenBank/DDBJ databases">
        <title>WGS assembly of Ceratopteris richardii.</title>
        <authorList>
            <person name="Marchant D.B."/>
            <person name="Chen G."/>
            <person name="Jenkins J."/>
            <person name="Shu S."/>
            <person name="Leebens-Mack J."/>
            <person name="Grimwood J."/>
            <person name="Schmutz J."/>
            <person name="Soltis P."/>
            <person name="Soltis D."/>
            <person name="Chen Z.-H."/>
        </authorList>
    </citation>
    <scope>NUCLEOTIDE SEQUENCE</scope>
    <source>
        <strain evidence="4">Whitten #5841</strain>
        <tissue evidence="4">Leaf</tissue>
    </source>
</reference>
<keyword evidence="3" id="KW-0812">Transmembrane</keyword>
<dbReference type="GO" id="GO:0016020">
    <property type="term" value="C:membrane"/>
    <property type="evidence" value="ECO:0007669"/>
    <property type="project" value="UniProtKB-SubCell"/>
</dbReference>
<gene>
    <name evidence="4" type="ORF">KP509_05G006900</name>
</gene>
<organism evidence="4 5">
    <name type="scientific">Ceratopteris richardii</name>
    <name type="common">Triangle waterfern</name>
    <dbReference type="NCBI Taxonomy" id="49495"/>
    <lineage>
        <taxon>Eukaryota</taxon>
        <taxon>Viridiplantae</taxon>
        <taxon>Streptophyta</taxon>
        <taxon>Embryophyta</taxon>
        <taxon>Tracheophyta</taxon>
        <taxon>Polypodiopsida</taxon>
        <taxon>Polypodiidae</taxon>
        <taxon>Polypodiales</taxon>
        <taxon>Pteridineae</taxon>
        <taxon>Pteridaceae</taxon>
        <taxon>Parkerioideae</taxon>
        <taxon>Ceratopteris</taxon>
    </lineage>
</organism>
<feature type="transmembrane region" description="Helical" evidence="3">
    <location>
        <begin position="20"/>
        <end position="41"/>
    </location>
</feature>
<accession>A0A8T2UQZ8</accession>